<evidence type="ECO:0000256" key="3">
    <source>
        <dbReference type="ARBA" id="ARBA00023163"/>
    </source>
</evidence>
<keyword evidence="6" id="KW-1185">Reference proteome</keyword>
<dbReference type="InterPro" id="IPR010982">
    <property type="entry name" value="Lambda_DNA-bd_dom_sf"/>
</dbReference>
<proteinExistence type="predicted"/>
<dbReference type="SMART" id="SM00354">
    <property type="entry name" value="HTH_LACI"/>
    <property type="match status" value="1"/>
</dbReference>
<dbReference type="PROSITE" id="PS00356">
    <property type="entry name" value="HTH_LACI_1"/>
    <property type="match status" value="1"/>
</dbReference>
<keyword evidence="1" id="KW-0805">Transcription regulation</keyword>
<dbReference type="GO" id="GO:0000976">
    <property type="term" value="F:transcription cis-regulatory region binding"/>
    <property type="evidence" value="ECO:0007669"/>
    <property type="project" value="TreeGrafter"/>
</dbReference>
<dbReference type="Gene3D" id="3.40.50.2300">
    <property type="match status" value="2"/>
</dbReference>
<evidence type="ECO:0000313" key="6">
    <source>
        <dbReference type="Proteomes" id="UP000744980"/>
    </source>
</evidence>
<dbReference type="AlphaFoldDB" id="A0AAW4FKA7"/>
<accession>A0AAW4FKA7</accession>
<dbReference type="GO" id="GO:0003700">
    <property type="term" value="F:DNA-binding transcription factor activity"/>
    <property type="evidence" value="ECO:0007669"/>
    <property type="project" value="TreeGrafter"/>
</dbReference>
<keyword evidence="2" id="KW-0238">DNA-binding</keyword>
<dbReference type="PANTHER" id="PTHR30146:SF109">
    <property type="entry name" value="HTH-TYPE TRANSCRIPTIONAL REGULATOR GALS"/>
    <property type="match status" value="1"/>
</dbReference>
<dbReference type="RefSeq" id="WP_025429270.1">
    <property type="nucleotide sequence ID" value="NZ_CP083371.1"/>
</dbReference>
<organism evidence="5 6">
    <name type="scientific">Ensifer canadensis</name>
    <dbReference type="NCBI Taxonomy" id="555315"/>
    <lineage>
        <taxon>Bacteria</taxon>
        <taxon>Pseudomonadati</taxon>
        <taxon>Pseudomonadota</taxon>
        <taxon>Alphaproteobacteria</taxon>
        <taxon>Hyphomicrobiales</taxon>
        <taxon>Rhizobiaceae</taxon>
        <taxon>Sinorhizobium/Ensifer group</taxon>
        <taxon>Ensifer</taxon>
    </lineage>
</organism>
<evidence type="ECO:0000313" key="5">
    <source>
        <dbReference type="EMBL" id="MBM3091288.1"/>
    </source>
</evidence>
<feature type="domain" description="HTH lacI-type" evidence="4">
    <location>
        <begin position="6"/>
        <end position="60"/>
    </location>
</feature>
<sequence length="341" mass="36953">MSDHRPKIKDIAERAGVSVATVSRALSDSGLVTAETRQRIHALARELNYRPNVSARNLRTRKSMSVLLVVRDVGNPFYLDILKGVEATAREAGYSVLMGNTENDPDRETEYFNMLRDGHADGMILMTGKLPPAGHDAGLDLAHLPVVVALEMIDDSGLPHVQVDNLAAARAAVEHLISLGHRKIAHIAGPLPEVMAIHRRDGYRAAMHEAGLAIPDGYEARGDYLLETGQLCCGQLFALAEPPTAIFAANDEMAYGAIHELRRLGRDVPGDVSVVGFDDLYLSKAFYPPLTTVNQPRADIGRTAMSLLLRMLSGEEVAHAPPIVLPTTLSIRASTTAPRHS</sequence>
<dbReference type="SUPFAM" id="SSF53822">
    <property type="entry name" value="Periplasmic binding protein-like I"/>
    <property type="match status" value="1"/>
</dbReference>
<dbReference type="InterPro" id="IPR046335">
    <property type="entry name" value="LacI/GalR-like_sensor"/>
</dbReference>
<dbReference type="PANTHER" id="PTHR30146">
    <property type="entry name" value="LACI-RELATED TRANSCRIPTIONAL REPRESSOR"/>
    <property type="match status" value="1"/>
</dbReference>
<evidence type="ECO:0000256" key="1">
    <source>
        <dbReference type="ARBA" id="ARBA00023015"/>
    </source>
</evidence>
<name>A0AAW4FKA7_9HYPH</name>
<dbReference type="InterPro" id="IPR028082">
    <property type="entry name" value="Peripla_BP_I"/>
</dbReference>
<dbReference type="CDD" id="cd01392">
    <property type="entry name" value="HTH_LacI"/>
    <property type="match status" value="1"/>
</dbReference>
<keyword evidence="3" id="KW-0804">Transcription</keyword>
<dbReference type="Pfam" id="PF13377">
    <property type="entry name" value="Peripla_BP_3"/>
    <property type="match status" value="1"/>
</dbReference>
<protein>
    <submittedName>
        <fullName evidence="5">Substrate-binding domain-containing protein</fullName>
    </submittedName>
</protein>
<dbReference type="Proteomes" id="UP000744980">
    <property type="component" value="Unassembled WGS sequence"/>
</dbReference>
<dbReference type="InterPro" id="IPR000843">
    <property type="entry name" value="HTH_LacI"/>
</dbReference>
<evidence type="ECO:0000256" key="2">
    <source>
        <dbReference type="ARBA" id="ARBA00023125"/>
    </source>
</evidence>
<dbReference type="SUPFAM" id="SSF47413">
    <property type="entry name" value="lambda repressor-like DNA-binding domains"/>
    <property type="match status" value="1"/>
</dbReference>
<dbReference type="Pfam" id="PF00356">
    <property type="entry name" value="LacI"/>
    <property type="match status" value="1"/>
</dbReference>
<reference evidence="5 6" key="1">
    <citation type="submission" date="2020-01" db="EMBL/GenBank/DDBJ databases">
        <title>Draft genome assembly of Ensifer adhaerens T173.</title>
        <authorList>
            <person name="Craig J.E."/>
            <person name="Stinchcombe J.R."/>
        </authorList>
    </citation>
    <scope>NUCLEOTIDE SEQUENCE [LARGE SCALE GENOMIC DNA]</scope>
    <source>
        <strain evidence="5 6">T173</strain>
    </source>
</reference>
<evidence type="ECO:0000259" key="4">
    <source>
        <dbReference type="PROSITE" id="PS50932"/>
    </source>
</evidence>
<dbReference type="CDD" id="cd06284">
    <property type="entry name" value="PBP1_LacI-like"/>
    <property type="match status" value="1"/>
</dbReference>
<gene>
    <name evidence="5" type="ORF">GFB56_10720</name>
</gene>
<dbReference type="PROSITE" id="PS50932">
    <property type="entry name" value="HTH_LACI_2"/>
    <property type="match status" value="1"/>
</dbReference>
<dbReference type="Gene3D" id="1.10.260.40">
    <property type="entry name" value="lambda repressor-like DNA-binding domains"/>
    <property type="match status" value="1"/>
</dbReference>
<dbReference type="EMBL" id="WXFA01000005">
    <property type="protein sequence ID" value="MBM3091288.1"/>
    <property type="molecule type" value="Genomic_DNA"/>
</dbReference>
<comment type="caution">
    <text evidence="5">The sequence shown here is derived from an EMBL/GenBank/DDBJ whole genome shotgun (WGS) entry which is preliminary data.</text>
</comment>